<feature type="chain" id="PRO_5004365636" evidence="1">
    <location>
        <begin position="23"/>
        <end position="86"/>
    </location>
</feature>
<proteinExistence type="evidence at transcript level"/>
<protein>
    <submittedName>
        <fullName evidence="2">Putative secreted salivary peptide</fullName>
    </submittedName>
</protein>
<dbReference type="PANTHER" id="PTHR37475">
    <property type="entry name" value="ZYGOTE-SPECIFIC CLASS V COPY B GENE PROTEIN"/>
    <property type="match status" value="1"/>
</dbReference>
<dbReference type="HOGENOM" id="CLU_166294_1_0_1"/>
<organism evidence="2">
    <name type="scientific">Rhodnius prolixus</name>
    <name type="common">Triatomid bug</name>
    <dbReference type="NCBI Taxonomy" id="13249"/>
    <lineage>
        <taxon>Eukaryota</taxon>
        <taxon>Metazoa</taxon>
        <taxon>Ecdysozoa</taxon>
        <taxon>Arthropoda</taxon>
        <taxon>Hexapoda</taxon>
        <taxon>Insecta</taxon>
        <taxon>Pterygota</taxon>
        <taxon>Neoptera</taxon>
        <taxon>Paraneoptera</taxon>
        <taxon>Hemiptera</taxon>
        <taxon>Heteroptera</taxon>
        <taxon>Panheteroptera</taxon>
        <taxon>Cimicomorpha</taxon>
        <taxon>Reduviidae</taxon>
        <taxon>Triatominae</taxon>
        <taxon>Rhodnius</taxon>
    </lineage>
</organism>
<keyword evidence="1" id="KW-0732">Signal</keyword>
<evidence type="ECO:0000313" key="2">
    <source>
        <dbReference type="EMBL" id="JAA76546.1"/>
    </source>
</evidence>
<feature type="signal peptide" evidence="1">
    <location>
        <begin position="1"/>
        <end position="22"/>
    </location>
</feature>
<reference evidence="2" key="1">
    <citation type="submission" date="2013-04" db="EMBL/GenBank/DDBJ databases">
        <title>An insight into the transcriptome of the digestive tract of the blood sucking bug, Rhodnius prolixus.</title>
        <authorList>
            <person name="Ribeiro J.M.C."/>
            <person name="Genta F.A."/>
            <person name="Sorgine M.H.F."/>
            <person name="Paiva-Silva G.O."/>
            <person name="Majerowicz D."/>
            <person name="Medeiros M."/>
            <person name="Koerich L."/>
            <person name="Terra W.R."/>
            <person name="Ferreira C."/>
            <person name="Pimentel A.C."/>
            <person name="Bisch P.M."/>
            <person name="Diniz M.M.P."/>
            <person name="Nascimento R."/>
            <person name="Salmon D."/>
            <person name="Silber A.M."/>
            <person name="Alves M."/>
            <person name="Oliveira M.F."/>
            <person name="Gondim K.C."/>
            <person name="Silva Neto M.A.C."/>
            <person name="Atella G.C."/>
            <person name="Araujo H."/>
            <person name="Dias F.S."/>
            <person name="Polycarpo C.R."/>
            <person name="Fampa P."/>
            <person name="Melo A.C."/>
            <person name="Tanaka A.S."/>
            <person name="Balczun C."/>
            <person name="Oliveira J.H.M."/>
            <person name="Goncalves R."/>
            <person name="Lazoski C."/>
            <person name="Pereira M.A."/>
            <person name="Rivera-Pomar R."/>
            <person name="Diambra L."/>
            <person name="Schaub G.A."/>
            <person name="Garcia E.S."/>
            <person name="Azambuja P."/>
            <person name="Braz G.R.C."/>
            <person name="Oliveira P.L."/>
        </authorList>
    </citation>
    <scope>NUCLEOTIDE SEQUENCE</scope>
</reference>
<name>R4FPB4_RHOPR</name>
<sequence length="86" mass="8320">MNGINLISYFIMVLLVTGPTAAGPVAAGVCYAGCAAVVVACFTAAGFTFGTVPGSQIAAVPALTACNSAFGFCEAACVAALVSPTP</sequence>
<dbReference type="EMBL" id="GAHY01000964">
    <property type="protein sequence ID" value="JAA76546.1"/>
    <property type="molecule type" value="mRNA"/>
</dbReference>
<dbReference type="PANTHER" id="PTHR37475:SF1">
    <property type="entry name" value="ZYGOTE-SPECIFIC PROTEIN"/>
    <property type="match status" value="1"/>
</dbReference>
<accession>R4FPB4</accession>
<evidence type="ECO:0000256" key="1">
    <source>
        <dbReference type="SAM" id="SignalP"/>
    </source>
</evidence>
<dbReference type="AlphaFoldDB" id="R4FPB4"/>